<dbReference type="Proteomes" id="UP000022910">
    <property type="component" value="Unassembled WGS sequence"/>
</dbReference>
<name>A0A015JE73_RHIIW</name>
<protein>
    <submittedName>
        <fullName evidence="1">Uncharacterized protein</fullName>
    </submittedName>
</protein>
<comment type="caution">
    <text evidence="1">The sequence shown here is derived from an EMBL/GenBank/DDBJ whole genome shotgun (WGS) entry which is preliminary data.</text>
</comment>
<organism evidence="1 2">
    <name type="scientific">Rhizophagus irregularis (strain DAOM 197198w)</name>
    <name type="common">Glomus intraradices</name>
    <dbReference type="NCBI Taxonomy" id="1432141"/>
    <lineage>
        <taxon>Eukaryota</taxon>
        <taxon>Fungi</taxon>
        <taxon>Fungi incertae sedis</taxon>
        <taxon>Mucoromycota</taxon>
        <taxon>Glomeromycotina</taxon>
        <taxon>Glomeromycetes</taxon>
        <taxon>Glomerales</taxon>
        <taxon>Glomeraceae</taxon>
        <taxon>Rhizophagus</taxon>
    </lineage>
</organism>
<dbReference type="HOGENOM" id="CLU_1993803_0_0_1"/>
<reference evidence="1 2" key="1">
    <citation type="submission" date="2014-02" db="EMBL/GenBank/DDBJ databases">
        <title>Single nucleus genome sequencing reveals high similarity among nuclei of an endomycorrhizal fungus.</title>
        <authorList>
            <person name="Lin K."/>
            <person name="Geurts R."/>
            <person name="Zhang Z."/>
            <person name="Limpens E."/>
            <person name="Saunders D.G."/>
            <person name="Mu D."/>
            <person name="Pang E."/>
            <person name="Cao H."/>
            <person name="Cha H."/>
            <person name="Lin T."/>
            <person name="Zhou Q."/>
            <person name="Shang Y."/>
            <person name="Li Y."/>
            <person name="Ivanov S."/>
            <person name="Sharma T."/>
            <person name="Velzen R.V."/>
            <person name="Ruijter N.D."/>
            <person name="Aanen D.K."/>
            <person name="Win J."/>
            <person name="Kamoun S."/>
            <person name="Bisseling T."/>
            <person name="Huang S."/>
        </authorList>
    </citation>
    <scope>NUCLEOTIDE SEQUENCE [LARGE SCALE GENOMIC DNA]</scope>
    <source>
        <strain evidence="2">DAOM197198w</strain>
    </source>
</reference>
<keyword evidence="2" id="KW-1185">Reference proteome</keyword>
<dbReference type="OrthoDB" id="10287717at2759"/>
<evidence type="ECO:0000313" key="2">
    <source>
        <dbReference type="Proteomes" id="UP000022910"/>
    </source>
</evidence>
<gene>
    <name evidence="1" type="ORF">RirG_134480</name>
</gene>
<evidence type="ECO:0000313" key="1">
    <source>
        <dbReference type="EMBL" id="EXX65315.1"/>
    </source>
</evidence>
<sequence length="125" mass="14697">MLLEIREGSIDPLLSIYIFCGESEESCESENSPLPLDLRFFGANPLIFHVNKIYSRYLRGFEVCQHNQVARHYFWKPWKPDPFLEMTNTFSTSKIQMNFWECTMDLNSHHVLANNDSVQGLDNKY</sequence>
<dbReference type="AlphaFoldDB" id="A0A015JE73"/>
<accession>A0A015JE73</accession>
<dbReference type="EMBL" id="JEMT01022403">
    <property type="protein sequence ID" value="EXX65315.1"/>
    <property type="molecule type" value="Genomic_DNA"/>
</dbReference>
<proteinExistence type="predicted"/>